<dbReference type="OrthoDB" id="3257409at2759"/>
<keyword evidence="3" id="KW-1185">Reference proteome</keyword>
<evidence type="ECO:0000256" key="1">
    <source>
        <dbReference type="SAM" id="MobiDB-lite"/>
    </source>
</evidence>
<organism evidence="2 3">
    <name type="scientific">Candolleomyces eurysporus</name>
    <dbReference type="NCBI Taxonomy" id="2828524"/>
    <lineage>
        <taxon>Eukaryota</taxon>
        <taxon>Fungi</taxon>
        <taxon>Dikarya</taxon>
        <taxon>Basidiomycota</taxon>
        <taxon>Agaricomycotina</taxon>
        <taxon>Agaricomycetes</taxon>
        <taxon>Agaricomycetidae</taxon>
        <taxon>Agaricales</taxon>
        <taxon>Agaricineae</taxon>
        <taxon>Psathyrellaceae</taxon>
        <taxon>Candolleomyces</taxon>
    </lineage>
</organism>
<feature type="region of interest" description="Disordered" evidence="1">
    <location>
        <begin position="152"/>
        <end position="172"/>
    </location>
</feature>
<dbReference type="AlphaFoldDB" id="A0A9W8J2Z9"/>
<evidence type="ECO:0000313" key="3">
    <source>
        <dbReference type="Proteomes" id="UP001140091"/>
    </source>
</evidence>
<evidence type="ECO:0000313" key="2">
    <source>
        <dbReference type="EMBL" id="KAJ2923313.1"/>
    </source>
</evidence>
<dbReference type="Proteomes" id="UP001140091">
    <property type="component" value="Unassembled WGS sequence"/>
</dbReference>
<reference evidence="2" key="1">
    <citation type="submission" date="2022-06" db="EMBL/GenBank/DDBJ databases">
        <title>Genome Sequence of Candolleomyces eurysporus.</title>
        <authorList>
            <person name="Buettner E."/>
        </authorList>
    </citation>
    <scope>NUCLEOTIDE SEQUENCE</scope>
    <source>
        <strain evidence="2">VTCC 930004</strain>
    </source>
</reference>
<feature type="region of interest" description="Disordered" evidence="1">
    <location>
        <begin position="89"/>
        <end position="128"/>
    </location>
</feature>
<proteinExistence type="predicted"/>
<sequence>MPKDPAPKTSGHPKPYPCHCNCGSLVHQDICACTEFNHLRKAPKNLQIFKDGQSLQKSHIICNLQSHLDTLMQPNLFATSLPLSDPLDNSVSAVKSPPSPHIAPSPHMTWTPSPSPGPNPGASPDLSNSNGIVSGILDGWTRMAACERATVEDVDEEEDHKAAKHYTSEEDGSFDYSREDEYHLNMDLLSRKRVEHLAQFQPQPFDSCINSCACYVGPNADLQSCRFCGEPRFNPSGKPQKRFNYIPLIPRLSALYQSPDMIEKMAYRHQHQSKDGVFEDVFDGKIYKNLRQTKVTVGDTEQDHTFFQDETDIALGFATNGFAPFKN</sequence>
<protein>
    <submittedName>
        <fullName evidence="2">Uncharacterized protein</fullName>
    </submittedName>
</protein>
<dbReference type="EMBL" id="JANBPK010001363">
    <property type="protein sequence ID" value="KAJ2923313.1"/>
    <property type="molecule type" value="Genomic_DNA"/>
</dbReference>
<feature type="non-terminal residue" evidence="2">
    <location>
        <position position="327"/>
    </location>
</feature>
<name>A0A9W8J2Z9_9AGAR</name>
<accession>A0A9W8J2Z9</accession>
<gene>
    <name evidence="2" type="ORF">H1R20_g13784</name>
</gene>
<comment type="caution">
    <text evidence="2">The sequence shown here is derived from an EMBL/GenBank/DDBJ whole genome shotgun (WGS) entry which is preliminary data.</text>
</comment>